<dbReference type="AlphaFoldDB" id="A0A2W2AXM7"/>
<dbReference type="InterPro" id="IPR003346">
    <property type="entry name" value="Transposase_20"/>
</dbReference>
<dbReference type="GO" id="GO:0004803">
    <property type="term" value="F:transposase activity"/>
    <property type="evidence" value="ECO:0007669"/>
    <property type="project" value="InterPro"/>
</dbReference>
<comment type="caution">
    <text evidence="3">The sequence shown here is derived from an EMBL/GenBank/DDBJ whole genome shotgun (WGS) entry which is preliminary data.</text>
</comment>
<dbReference type="NCBIfam" id="NF033542">
    <property type="entry name" value="transpos_IS110"/>
    <property type="match status" value="1"/>
</dbReference>
<feature type="domain" description="Transposase IS110-like N-terminal" evidence="1">
    <location>
        <begin position="34"/>
        <end position="186"/>
    </location>
</feature>
<evidence type="ECO:0000313" key="4">
    <source>
        <dbReference type="Proteomes" id="UP000248745"/>
    </source>
</evidence>
<feature type="domain" description="Transposase IS116/IS110/IS902 C-terminal" evidence="2">
    <location>
        <begin position="237"/>
        <end position="323"/>
    </location>
</feature>
<dbReference type="Pfam" id="PF02371">
    <property type="entry name" value="Transposase_20"/>
    <property type="match status" value="1"/>
</dbReference>
<dbReference type="PANTHER" id="PTHR33055:SF3">
    <property type="entry name" value="PUTATIVE TRANSPOSASE FOR IS117-RELATED"/>
    <property type="match status" value="1"/>
</dbReference>
<evidence type="ECO:0000313" key="3">
    <source>
        <dbReference type="EMBL" id="PZF72754.1"/>
    </source>
</evidence>
<keyword evidence="4" id="KW-1185">Reference proteome</keyword>
<name>A0A2W2AXM7_9BACT</name>
<accession>A0A2W2AXM7</accession>
<reference evidence="3 4" key="1">
    <citation type="submission" date="2018-06" db="EMBL/GenBank/DDBJ databases">
        <title>Mucibacter soli gen. nov., sp. nov., a new member of the family Chitinophagaceae producing mucin.</title>
        <authorList>
            <person name="Kim M.-K."/>
            <person name="Park S."/>
            <person name="Kim T.-S."/>
            <person name="Joung Y."/>
            <person name="Han J.-H."/>
            <person name="Kim S.B."/>
        </authorList>
    </citation>
    <scope>NUCLEOTIDE SEQUENCE [LARGE SCALE GENOMIC DNA]</scope>
    <source>
        <strain evidence="3 4">R1-15</strain>
    </source>
</reference>
<evidence type="ECO:0000259" key="1">
    <source>
        <dbReference type="Pfam" id="PF01548"/>
    </source>
</evidence>
<gene>
    <name evidence="3" type="ORF">DN068_12915</name>
</gene>
<dbReference type="InterPro" id="IPR002525">
    <property type="entry name" value="Transp_IS110-like_N"/>
</dbReference>
<dbReference type="GO" id="GO:0003677">
    <property type="term" value="F:DNA binding"/>
    <property type="evidence" value="ECO:0007669"/>
    <property type="project" value="InterPro"/>
</dbReference>
<sequence length="365" mass="41130">MRPTIKDLDDGAKMVSQTLIRVNKIMKKEKQCYLGIDVSKSWFDLSMISVIDNEKQAMISVRFNNDEQGIKQLNKWLKENEVPFNGNSLLVVENTGVYHRLLWAYCSNKNLPIHIGNAAQIKWSQGITRGKNDLVDSQRLCIYCLRHADDLKATPALDPVLLKLKDLFTARSRLISQCNSINVYLHGLKRANTPDVQQLMESAHKPATEGLKKSLEEVEAQILRIITASEAIKRSYDLLLSVPGIGHVTTIYLICCTNNFAGNVSGKQLASYAGVVPFGHSSGSSIRGRNKVHKMANKELKKLLHMGARSVATHNSEFRNYYERKKAEGKHDLAIINAIRNKMVLRVVAVIKNQRKYVDNYQKAA</sequence>
<proteinExistence type="predicted"/>
<dbReference type="Proteomes" id="UP000248745">
    <property type="component" value="Unassembled WGS sequence"/>
</dbReference>
<dbReference type="EMBL" id="QKTW01000017">
    <property type="protein sequence ID" value="PZF72754.1"/>
    <property type="molecule type" value="Genomic_DNA"/>
</dbReference>
<dbReference type="GO" id="GO:0006313">
    <property type="term" value="P:DNA transposition"/>
    <property type="evidence" value="ECO:0007669"/>
    <property type="project" value="InterPro"/>
</dbReference>
<organism evidence="3 4">
    <name type="scientific">Taibaiella soli</name>
    <dbReference type="NCBI Taxonomy" id="1649169"/>
    <lineage>
        <taxon>Bacteria</taxon>
        <taxon>Pseudomonadati</taxon>
        <taxon>Bacteroidota</taxon>
        <taxon>Chitinophagia</taxon>
        <taxon>Chitinophagales</taxon>
        <taxon>Chitinophagaceae</taxon>
        <taxon>Taibaiella</taxon>
    </lineage>
</organism>
<dbReference type="InterPro" id="IPR047650">
    <property type="entry name" value="Transpos_IS110"/>
</dbReference>
<dbReference type="PANTHER" id="PTHR33055">
    <property type="entry name" value="TRANSPOSASE FOR INSERTION SEQUENCE ELEMENT IS1111A"/>
    <property type="match status" value="1"/>
</dbReference>
<dbReference type="Pfam" id="PF01548">
    <property type="entry name" value="DEDD_Tnp_IS110"/>
    <property type="match status" value="1"/>
</dbReference>
<protein>
    <submittedName>
        <fullName evidence="3">IS110 family transposase</fullName>
    </submittedName>
</protein>
<evidence type="ECO:0000259" key="2">
    <source>
        <dbReference type="Pfam" id="PF02371"/>
    </source>
</evidence>